<name>A0AAD8DV12_MYTSE</name>
<evidence type="ECO:0000313" key="2">
    <source>
        <dbReference type="Proteomes" id="UP001231518"/>
    </source>
</evidence>
<dbReference type="SUPFAM" id="SSF48726">
    <property type="entry name" value="Immunoglobulin"/>
    <property type="match status" value="1"/>
</dbReference>
<dbReference type="EMBL" id="JARGEI010000010">
    <property type="protein sequence ID" value="KAJ8725124.1"/>
    <property type="molecule type" value="Genomic_DNA"/>
</dbReference>
<evidence type="ECO:0008006" key="3">
    <source>
        <dbReference type="Google" id="ProtNLM"/>
    </source>
</evidence>
<sequence length="252" mass="29261">MLPNTPKIVDVLPGTVVHLWCHFCDGKEDYFPKLWFYKPRGDKKQAEILSDVENNDFSTKIVITPVHILNIYDFNENNSGIYSCRSPETMQKGNIFTYILEGILSVEISPKVGTFNQWQEYNRNYLDTINKKFIISEEEPFKSLRRDLNKTLKLTTIWENWGECKEIGRQKGVRKRLGRCHLQPSVVNSTLEIKPLDVASNTALSYFTDGYYIPCRSLQLNKTAPKISQILRNIPDFEEEETCNVIKRGRSK</sequence>
<organism evidence="1 2">
    <name type="scientific">Mythimna separata</name>
    <name type="common">Oriental armyworm</name>
    <name type="synonym">Pseudaletia separata</name>
    <dbReference type="NCBI Taxonomy" id="271217"/>
    <lineage>
        <taxon>Eukaryota</taxon>
        <taxon>Metazoa</taxon>
        <taxon>Ecdysozoa</taxon>
        <taxon>Arthropoda</taxon>
        <taxon>Hexapoda</taxon>
        <taxon>Insecta</taxon>
        <taxon>Pterygota</taxon>
        <taxon>Neoptera</taxon>
        <taxon>Endopterygota</taxon>
        <taxon>Lepidoptera</taxon>
        <taxon>Glossata</taxon>
        <taxon>Ditrysia</taxon>
        <taxon>Noctuoidea</taxon>
        <taxon>Noctuidae</taxon>
        <taxon>Noctuinae</taxon>
        <taxon>Hadenini</taxon>
        <taxon>Mythimna</taxon>
    </lineage>
</organism>
<dbReference type="InterPro" id="IPR036179">
    <property type="entry name" value="Ig-like_dom_sf"/>
</dbReference>
<protein>
    <recommendedName>
        <fullName evidence="3">Ig-like domain-containing protein</fullName>
    </recommendedName>
</protein>
<accession>A0AAD8DV12</accession>
<gene>
    <name evidence="1" type="ORF">PYW07_016082</name>
</gene>
<evidence type="ECO:0000313" key="1">
    <source>
        <dbReference type="EMBL" id="KAJ8725124.1"/>
    </source>
</evidence>
<dbReference type="Proteomes" id="UP001231518">
    <property type="component" value="Chromosome 7"/>
</dbReference>
<comment type="caution">
    <text evidence="1">The sequence shown here is derived from an EMBL/GenBank/DDBJ whole genome shotgun (WGS) entry which is preliminary data.</text>
</comment>
<dbReference type="AlphaFoldDB" id="A0AAD8DV12"/>
<reference evidence="1" key="1">
    <citation type="submission" date="2023-03" db="EMBL/GenBank/DDBJ databases">
        <title>Chromosome-level genomes of two armyworms, Mythimna separata and Mythimna loreyi, provide insights into the biosynthesis and reception of sex pheromones.</title>
        <authorList>
            <person name="Zhao H."/>
        </authorList>
    </citation>
    <scope>NUCLEOTIDE SEQUENCE</scope>
    <source>
        <strain evidence="1">BeijingLab</strain>
        <tissue evidence="1">Pupa</tissue>
    </source>
</reference>
<proteinExistence type="predicted"/>
<keyword evidence="2" id="KW-1185">Reference proteome</keyword>